<dbReference type="VEuPathDB" id="ToxoDB:NCLIV_027210"/>
<dbReference type="InParanoid" id="F0VGT8"/>
<dbReference type="InterPro" id="IPR016193">
    <property type="entry name" value="Cytidine_deaminase-like"/>
</dbReference>
<dbReference type="Gene3D" id="3.40.140.10">
    <property type="entry name" value="Cytidine Deaminase, domain 2"/>
    <property type="match status" value="1"/>
</dbReference>
<protein>
    <submittedName>
        <fullName evidence="4">Cytidine and deoxycytidylate deaminase family protein, related</fullName>
    </submittedName>
</protein>
<dbReference type="Pfam" id="PF00383">
    <property type="entry name" value="dCMP_cyt_deam_1"/>
    <property type="match status" value="1"/>
</dbReference>
<keyword evidence="5" id="KW-1185">Reference proteome</keyword>
<proteinExistence type="predicted"/>
<dbReference type="InterPro" id="IPR002125">
    <property type="entry name" value="CMP_dCMP_dom"/>
</dbReference>
<dbReference type="Proteomes" id="UP000007494">
    <property type="component" value="Chromosome VIIb"/>
</dbReference>
<dbReference type="SUPFAM" id="SSF53927">
    <property type="entry name" value="Cytidine deaminase-like"/>
    <property type="match status" value="1"/>
</dbReference>
<evidence type="ECO:0000313" key="5">
    <source>
        <dbReference type="Proteomes" id="UP000007494"/>
    </source>
</evidence>
<evidence type="ECO:0000259" key="3">
    <source>
        <dbReference type="PROSITE" id="PS51747"/>
    </source>
</evidence>
<dbReference type="RefSeq" id="XP_003882964.1">
    <property type="nucleotide sequence ID" value="XM_003882915.1"/>
</dbReference>
<feature type="domain" description="CMP/dCMP-type deaminase" evidence="3">
    <location>
        <begin position="177"/>
        <end position="298"/>
    </location>
</feature>
<dbReference type="EMBL" id="FR823389">
    <property type="protein sequence ID" value="CBZ52932.1"/>
    <property type="molecule type" value="Genomic_DNA"/>
</dbReference>
<gene>
    <name evidence="4" type="ORF">NCLIV_027210</name>
</gene>
<dbReference type="eggNOG" id="KOG1018">
    <property type="taxonomic scope" value="Eukaryota"/>
</dbReference>
<feature type="region of interest" description="Disordered" evidence="2">
    <location>
        <begin position="110"/>
        <end position="130"/>
    </location>
</feature>
<dbReference type="AlphaFoldDB" id="F0VGT8"/>
<reference evidence="5" key="1">
    <citation type="journal article" date="2012" name="PLoS Pathog.">
        <title>Comparative genomics of the apicomplexan parasites Toxoplasma gondii and Neospora caninum: Coccidia differing in host range and transmission strategy.</title>
        <authorList>
            <person name="Reid A.J."/>
            <person name="Vermont S.J."/>
            <person name="Cotton J.A."/>
            <person name="Harris D."/>
            <person name="Hill-Cawthorne G.A."/>
            <person name="Konen-Waisman S."/>
            <person name="Latham S.M."/>
            <person name="Mourier T."/>
            <person name="Norton R."/>
            <person name="Quail M.A."/>
            <person name="Sanders M."/>
            <person name="Shanmugam D."/>
            <person name="Sohal A."/>
            <person name="Wasmuth J.D."/>
            <person name="Brunk B."/>
            <person name="Grigg M.E."/>
            <person name="Howard J.C."/>
            <person name="Parkinson J."/>
            <person name="Roos D.S."/>
            <person name="Trees A.J."/>
            <person name="Berriman M."/>
            <person name="Pain A."/>
            <person name="Wastling J.M."/>
        </authorList>
    </citation>
    <scope>NUCLEOTIDE SEQUENCE [LARGE SCALE GENOMIC DNA]</scope>
    <source>
        <strain evidence="5">Liverpool</strain>
    </source>
</reference>
<dbReference type="GO" id="GO:0052717">
    <property type="term" value="F:tRNA-specific adenosine-34 deaminase activity"/>
    <property type="evidence" value="ECO:0007669"/>
    <property type="project" value="TreeGrafter"/>
</dbReference>
<dbReference type="OrthoDB" id="1701769at2759"/>
<accession>F0VGT8</accession>
<dbReference type="CDD" id="cd01285">
    <property type="entry name" value="nucleoside_deaminase"/>
    <property type="match status" value="1"/>
</dbReference>
<dbReference type="PROSITE" id="PS51747">
    <property type="entry name" value="CYT_DCMP_DEAMINASES_2"/>
    <property type="match status" value="1"/>
</dbReference>
<dbReference type="GO" id="GO:0002100">
    <property type="term" value="P:tRNA wobble adenosine to inosine editing"/>
    <property type="evidence" value="ECO:0007669"/>
    <property type="project" value="TreeGrafter"/>
</dbReference>
<organism evidence="4 5">
    <name type="scientific">Neospora caninum (strain Liverpool)</name>
    <dbReference type="NCBI Taxonomy" id="572307"/>
    <lineage>
        <taxon>Eukaryota</taxon>
        <taxon>Sar</taxon>
        <taxon>Alveolata</taxon>
        <taxon>Apicomplexa</taxon>
        <taxon>Conoidasida</taxon>
        <taxon>Coccidia</taxon>
        <taxon>Eucoccidiorida</taxon>
        <taxon>Eimeriorina</taxon>
        <taxon>Sarcocystidae</taxon>
        <taxon>Neospora</taxon>
    </lineage>
</organism>
<name>F0VGT8_NEOCL</name>
<evidence type="ECO:0000313" key="4">
    <source>
        <dbReference type="EMBL" id="CBZ52932.1"/>
    </source>
</evidence>
<keyword evidence="1" id="KW-0378">Hydrolase</keyword>
<dbReference type="PANTHER" id="PTHR11079:SF149">
    <property type="entry name" value="TRNA-SPECIFIC ADENOSINE DEAMINASE 2"/>
    <property type="match status" value="1"/>
</dbReference>
<evidence type="ECO:0000256" key="1">
    <source>
        <dbReference type="ARBA" id="ARBA00022801"/>
    </source>
</evidence>
<dbReference type="GeneID" id="13442962"/>
<dbReference type="PANTHER" id="PTHR11079">
    <property type="entry name" value="CYTOSINE DEAMINASE FAMILY MEMBER"/>
    <property type="match status" value="1"/>
</dbReference>
<evidence type="ECO:0000256" key="2">
    <source>
        <dbReference type="SAM" id="MobiDB-lite"/>
    </source>
</evidence>
<sequence length="348" mass="38264">MSLNRTIPASPVEAVYFGIVDCVHKELEAGSFSVIDEETAAAFVAAWKEGIKSRLENPSPLPARLTRTLRSRATNYFSTTIWMNKVLTIHECCRGKLASNAGGLQASSGLNNHSGIAPRHPKKVTRPAETGKRLSGLRPACWTLTLNNGVMKVAGREFAFDRLEAEVKESMDIYTEADKRLFMSAALEEARSALQEGEVPVGCVLVDSRTRQVVAKGRNATNRTKNATRHCELEALDAYMARFPPTRIGDSEAPVDMSSIDLFVTCEPCVMCAVALQCSGIKRVFYGCGNDRFGGCGSVLSFHKKLSAHWTGLECCPGIFREEAIDLLRSFYSRGNPNAPEEKRHRKT</sequence>